<dbReference type="PRINTS" id="PR00834">
    <property type="entry name" value="PROTEASES2C"/>
</dbReference>
<reference evidence="6 7" key="1">
    <citation type="submission" date="2019-06" db="EMBL/GenBank/DDBJ databases">
        <title>Whole genome shotgun sequence of Pseudonocardia hydrocarbonoxydans NBRC 14498.</title>
        <authorList>
            <person name="Hosoyama A."/>
            <person name="Uohara A."/>
            <person name="Ohji S."/>
            <person name="Ichikawa N."/>
        </authorList>
    </citation>
    <scope>NUCLEOTIDE SEQUENCE [LARGE SCALE GENOMIC DNA]</scope>
    <source>
        <strain evidence="6 7">NBRC 14498</strain>
    </source>
</reference>
<dbReference type="GO" id="GO:0004252">
    <property type="term" value="F:serine-type endopeptidase activity"/>
    <property type="evidence" value="ECO:0007669"/>
    <property type="project" value="InterPro"/>
</dbReference>
<dbReference type="Proteomes" id="UP000320338">
    <property type="component" value="Unassembled WGS sequence"/>
</dbReference>
<evidence type="ECO:0000256" key="3">
    <source>
        <dbReference type="ARBA" id="ARBA00022801"/>
    </source>
</evidence>
<dbReference type="Pfam" id="PF13365">
    <property type="entry name" value="Trypsin_2"/>
    <property type="match status" value="1"/>
</dbReference>
<proteinExistence type="inferred from homology"/>
<feature type="region of interest" description="Disordered" evidence="4">
    <location>
        <begin position="1"/>
        <end position="62"/>
    </location>
</feature>
<dbReference type="EMBL" id="BJNG01000006">
    <property type="protein sequence ID" value="GEC18634.1"/>
    <property type="molecule type" value="Genomic_DNA"/>
</dbReference>
<feature type="transmembrane region" description="Helical" evidence="5">
    <location>
        <begin position="66"/>
        <end position="89"/>
    </location>
</feature>
<keyword evidence="5" id="KW-1133">Transmembrane helix</keyword>
<feature type="compositionally biased region" description="Low complexity" evidence="4">
    <location>
        <begin position="11"/>
        <end position="29"/>
    </location>
</feature>
<keyword evidence="5" id="KW-0472">Membrane</keyword>
<protein>
    <submittedName>
        <fullName evidence="6">Uncharacterized protein</fullName>
    </submittedName>
</protein>
<dbReference type="InterPro" id="IPR009003">
    <property type="entry name" value="Peptidase_S1_PA"/>
</dbReference>
<evidence type="ECO:0000313" key="7">
    <source>
        <dbReference type="Proteomes" id="UP000320338"/>
    </source>
</evidence>
<dbReference type="InterPro" id="IPR001940">
    <property type="entry name" value="Peptidase_S1C"/>
</dbReference>
<name>A0A4Y3WIM3_9PSEU</name>
<keyword evidence="2" id="KW-0645">Protease</keyword>
<evidence type="ECO:0000256" key="1">
    <source>
        <dbReference type="ARBA" id="ARBA00010541"/>
    </source>
</evidence>
<keyword evidence="3" id="KW-0378">Hydrolase</keyword>
<comment type="similarity">
    <text evidence="1">Belongs to the peptidase S1C family.</text>
</comment>
<comment type="caution">
    <text evidence="6">The sequence shown here is derived from an EMBL/GenBank/DDBJ whole genome shotgun (WGS) entry which is preliminary data.</text>
</comment>
<dbReference type="RefSeq" id="WP_218030000.1">
    <property type="nucleotide sequence ID" value="NZ_BAAARZ010000021.1"/>
</dbReference>
<feature type="compositionally biased region" description="Pro residues" evidence="4">
    <location>
        <begin position="36"/>
        <end position="54"/>
    </location>
</feature>
<keyword evidence="5" id="KW-0812">Transmembrane</keyword>
<dbReference type="Gene3D" id="2.40.10.10">
    <property type="entry name" value="Trypsin-like serine proteases"/>
    <property type="match status" value="2"/>
</dbReference>
<dbReference type="GO" id="GO:0006508">
    <property type="term" value="P:proteolysis"/>
    <property type="evidence" value="ECO:0007669"/>
    <property type="project" value="UniProtKB-KW"/>
</dbReference>
<sequence>MTTGSLRTDPADPALADATPTDPAMPAVPGRHRIAGPPPGWAAPPPGPLPPGPVGHPSGHPRRRGIAAVAAVAIAAAALGGGVGGFVGYEAAATGVVAAPAAAGTVAQVAQKVLPSVVQLQGSSSEGSGVVLSADGLILTNDHVVAGAGGGLTALFQDGGTAPVTVVGSDPAADLAVVRARGVSGLTPADVGTSAGLQVGQQVLAVGSPLGLTGTVTSGIVSALDRPVTPGGHVVVAAGSAPVSAIQTDAAINPGNSGGPLVDMQGRVVGINTAIATLGRAGSGQAGSIGLGFAIPIDEVMQLVGRLASQNG</sequence>
<organism evidence="6 7">
    <name type="scientific">Pseudonocardia hydrocarbonoxydans</name>
    <dbReference type="NCBI Taxonomy" id="76726"/>
    <lineage>
        <taxon>Bacteria</taxon>
        <taxon>Bacillati</taxon>
        <taxon>Actinomycetota</taxon>
        <taxon>Actinomycetes</taxon>
        <taxon>Pseudonocardiales</taxon>
        <taxon>Pseudonocardiaceae</taxon>
        <taxon>Pseudonocardia</taxon>
    </lineage>
</organism>
<evidence type="ECO:0000256" key="5">
    <source>
        <dbReference type="SAM" id="Phobius"/>
    </source>
</evidence>
<dbReference type="InterPro" id="IPR043504">
    <property type="entry name" value="Peptidase_S1_PA_chymotrypsin"/>
</dbReference>
<dbReference type="AlphaFoldDB" id="A0A4Y3WIM3"/>
<dbReference type="PANTHER" id="PTHR43343:SF3">
    <property type="entry name" value="PROTEASE DO-LIKE 8, CHLOROPLASTIC"/>
    <property type="match status" value="1"/>
</dbReference>
<dbReference type="SUPFAM" id="SSF50494">
    <property type="entry name" value="Trypsin-like serine proteases"/>
    <property type="match status" value="1"/>
</dbReference>
<evidence type="ECO:0000256" key="2">
    <source>
        <dbReference type="ARBA" id="ARBA00022670"/>
    </source>
</evidence>
<evidence type="ECO:0000256" key="4">
    <source>
        <dbReference type="SAM" id="MobiDB-lite"/>
    </source>
</evidence>
<dbReference type="InterPro" id="IPR051201">
    <property type="entry name" value="Chloro_Bact_Ser_Proteases"/>
</dbReference>
<dbReference type="PANTHER" id="PTHR43343">
    <property type="entry name" value="PEPTIDASE S12"/>
    <property type="match status" value="1"/>
</dbReference>
<evidence type="ECO:0000313" key="6">
    <source>
        <dbReference type="EMBL" id="GEC18634.1"/>
    </source>
</evidence>
<keyword evidence="7" id="KW-1185">Reference proteome</keyword>
<accession>A0A4Y3WIM3</accession>
<gene>
    <name evidence="6" type="ORF">PHY01_09170</name>
</gene>